<evidence type="ECO:0000259" key="2">
    <source>
        <dbReference type="Pfam" id="PF03478"/>
    </source>
</evidence>
<comment type="caution">
    <text evidence="3">The sequence shown here is derived from an EMBL/GenBank/DDBJ whole genome shotgun (WGS) entry which is preliminary data.</text>
</comment>
<dbReference type="Pfam" id="PF03478">
    <property type="entry name" value="Beta-prop_KIB1-4"/>
    <property type="match status" value="1"/>
</dbReference>
<accession>A0AAW1XZK7</accession>
<dbReference type="InterPro" id="IPR005174">
    <property type="entry name" value="KIB1-4_b-propeller"/>
</dbReference>
<protein>
    <recommendedName>
        <fullName evidence="5">DUF295 domain-containing protein</fullName>
    </recommendedName>
</protein>
<name>A0AAW1XZK7_RUBAR</name>
<evidence type="ECO:0000259" key="1">
    <source>
        <dbReference type="Pfam" id="PF00646"/>
    </source>
</evidence>
<evidence type="ECO:0000313" key="4">
    <source>
        <dbReference type="Proteomes" id="UP001457282"/>
    </source>
</evidence>
<dbReference type="EMBL" id="JBEDUW010000002">
    <property type="protein sequence ID" value="KAK9942376.1"/>
    <property type="molecule type" value="Genomic_DNA"/>
</dbReference>
<proteinExistence type="predicted"/>
<sequence length="416" mass="48044">MEKILERVNLRKRIRLSIVCKYWRSIVMQRCGAKHELPWLLLPPPRYYGKKYLRFYMLSEGKDVKLKLPKQVRGDWIYGSSKGWLIMVKEKGLNSSMRLLNPISGVLHQLPPLRTIPSFKEFVKTRTWKRLGANGFIQRVALSTFDDPSYCTVAAIFRDEKTLGLCKRGDKTWSVFRVLDIDQNGSFSRLSDVLFSSDTLYALIESEKDGFVDAATRTLNVGDNAVALKLVYDKREDLNIHMNINQFYEDLMIAYNVDCRSMLSESTSNEVLLIHQMKDYSVTREYDDQDGEEGVIDFEVPGFDPLMSTRTFKVYKIFPGNESCFLEMQVLGDQLIFFGDGGCFSHPTCEFKESQKNCIYFATNSVWDLETAPKTYDTNEIGGIFYLDGRRIKKRSSFPSLVVSLRYQGTFFAPKY</sequence>
<dbReference type="Proteomes" id="UP001457282">
    <property type="component" value="Unassembled WGS sequence"/>
</dbReference>
<dbReference type="InterPro" id="IPR001810">
    <property type="entry name" value="F-box_dom"/>
</dbReference>
<feature type="domain" description="F-box" evidence="1">
    <location>
        <begin position="2"/>
        <end position="28"/>
    </location>
</feature>
<gene>
    <name evidence="3" type="ORF">M0R45_008045</name>
</gene>
<evidence type="ECO:0008006" key="5">
    <source>
        <dbReference type="Google" id="ProtNLM"/>
    </source>
</evidence>
<dbReference type="Pfam" id="PF00646">
    <property type="entry name" value="F-box"/>
    <property type="match status" value="1"/>
</dbReference>
<evidence type="ECO:0000313" key="3">
    <source>
        <dbReference type="EMBL" id="KAK9942376.1"/>
    </source>
</evidence>
<organism evidence="3 4">
    <name type="scientific">Rubus argutus</name>
    <name type="common">Southern blackberry</name>
    <dbReference type="NCBI Taxonomy" id="59490"/>
    <lineage>
        <taxon>Eukaryota</taxon>
        <taxon>Viridiplantae</taxon>
        <taxon>Streptophyta</taxon>
        <taxon>Embryophyta</taxon>
        <taxon>Tracheophyta</taxon>
        <taxon>Spermatophyta</taxon>
        <taxon>Magnoliopsida</taxon>
        <taxon>eudicotyledons</taxon>
        <taxon>Gunneridae</taxon>
        <taxon>Pentapetalae</taxon>
        <taxon>rosids</taxon>
        <taxon>fabids</taxon>
        <taxon>Rosales</taxon>
        <taxon>Rosaceae</taxon>
        <taxon>Rosoideae</taxon>
        <taxon>Rosoideae incertae sedis</taxon>
        <taxon>Rubus</taxon>
    </lineage>
</organism>
<reference evidence="3 4" key="1">
    <citation type="journal article" date="2023" name="G3 (Bethesda)">
        <title>A chromosome-length genome assembly and annotation of blackberry (Rubus argutus, cv. 'Hillquist').</title>
        <authorList>
            <person name="Bruna T."/>
            <person name="Aryal R."/>
            <person name="Dudchenko O."/>
            <person name="Sargent D.J."/>
            <person name="Mead D."/>
            <person name="Buti M."/>
            <person name="Cavallini A."/>
            <person name="Hytonen T."/>
            <person name="Andres J."/>
            <person name="Pham M."/>
            <person name="Weisz D."/>
            <person name="Mascagni F."/>
            <person name="Usai G."/>
            <person name="Natali L."/>
            <person name="Bassil N."/>
            <person name="Fernandez G.E."/>
            <person name="Lomsadze A."/>
            <person name="Armour M."/>
            <person name="Olukolu B."/>
            <person name="Poorten T."/>
            <person name="Britton C."/>
            <person name="Davik J."/>
            <person name="Ashrafi H."/>
            <person name="Aiden E.L."/>
            <person name="Borodovsky M."/>
            <person name="Worthington M."/>
        </authorList>
    </citation>
    <scope>NUCLEOTIDE SEQUENCE [LARGE SCALE GENOMIC DNA]</scope>
    <source>
        <strain evidence="3">PI 553951</strain>
    </source>
</reference>
<dbReference type="PANTHER" id="PTHR44259:SF114">
    <property type="entry name" value="OS06G0707300 PROTEIN"/>
    <property type="match status" value="1"/>
</dbReference>
<dbReference type="InterPro" id="IPR050942">
    <property type="entry name" value="F-box_BR-signaling"/>
</dbReference>
<feature type="domain" description="KIB1-4 beta-propeller" evidence="2">
    <location>
        <begin position="55"/>
        <end position="380"/>
    </location>
</feature>
<dbReference type="PANTHER" id="PTHR44259">
    <property type="entry name" value="OS07G0183000 PROTEIN-RELATED"/>
    <property type="match status" value="1"/>
</dbReference>
<keyword evidence="4" id="KW-1185">Reference proteome</keyword>
<dbReference type="AlphaFoldDB" id="A0AAW1XZK7"/>